<evidence type="ECO:0000313" key="1">
    <source>
        <dbReference type="EMBL" id="EFE71918.2"/>
    </source>
</evidence>
<dbReference type="EMBL" id="DS999641">
    <property type="protein sequence ID" value="EFE71918.2"/>
    <property type="molecule type" value="Genomic_DNA"/>
</dbReference>
<reference evidence="2" key="1">
    <citation type="submission" date="2008-12" db="EMBL/GenBank/DDBJ databases">
        <title>Annotation of Streptomyces ghanaensis ATCC 14672.</title>
        <authorList>
            <consortium name="The Broad Institute Genome Sequencing Platform"/>
            <consortium name="Broad Institute Microbial Sequencing Center"/>
            <person name="Fischbach M."/>
            <person name="Ward D."/>
            <person name="Young S."/>
            <person name="Kodira C.D."/>
            <person name="Zeng Q."/>
            <person name="Koehrsen M."/>
            <person name="Godfrey P."/>
            <person name="Alvarado L."/>
            <person name="Berlin A.M."/>
            <person name="Borenstein D."/>
            <person name="Chen Z."/>
            <person name="Engels R."/>
            <person name="Freedman E."/>
            <person name="Gellesch M."/>
            <person name="Goldberg J."/>
            <person name="Griggs A."/>
            <person name="Gujja S."/>
            <person name="Heiman D.I."/>
            <person name="Hepburn T.A."/>
            <person name="Howarth C."/>
            <person name="Jen D."/>
            <person name="Larson L."/>
            <person name="Lewis B."/>
            <person name="Mehta T."/>
            <person name="Park D."/>
            <person name="Pearson M."/>
            <person name="Roberts A."/>
            <person name="Saif S."/>
            <person name="Shea T.D."/>
            <person name="Shenoy N."/>
            <person name="Sisk P."/>
            <person name="Stolte C."/>
            <person name="Sykes S.N."/>
            <person name="Walk T."/>
            <person name="White J."/>
            <person name="Yandava C."/>
            <person name="Straight P."/>
            <person name="Clardy J."/>
            <person name="Hung D."/>
            <person name="Kolter R."/>
            <person name="Mekalanos J."/>
            <person name="Walker S."/>
            <person name="Walsh C.T."/>
            <person name="Wieland B.L.C."/>
            <person name="Ilzarbe M."/>
            <person name="Galagan J."/>
            <person name="Nusbaum C."/>
            <person name="Birren B."/>
        </authorList>
    </citation>
    <scope>NUCLEOTIDE SEQUENCE [LARGE SCALE GENOMIC DNA]</scope>
    <source>
        <strain evidence="2">ATCC 14672 / DSM 40746 / JCM 4963 / KCTC 9882 / NRRL B-12104 / FH 1290</strain>
    </source>
</reference>
<dbReference type="RefSeq" id="WP_004993273.1">
    <property type="nucleotide sequence ID" value="NZ_DS999641.1"/>
</dbReference>
<evidence type="ECO:0000313" key="2">
    <source>
        <dbReference type="Proteomes" id="UP000003824"/>
    </source>
</evidence>
<name>D6A8D5_STRV1</name>
<sequence>MSPRTAVLITLTAVAAAVAAQRTGLLVRLGRGTTVRTVRPGAR</sequence>
<gene>
    <name evidence="1" type="ORF">SSFG_07154</name>
</gene>
<organism evidence="1 2">
    <name type="scientific">Streptomyces viridosporus (strain ATCC 14672 / DSM 40746 / JCM 4963 / KCTC 9882 / NRRL B-12104 / FH 1290)</name>
    <name type="common">Streptomyces ghanaensis</name>
    <dbReference type="NCBI Taxonomy" id="566461"/>
    <lineage>
        <taxon>Bacteria</taxon>
        <taxon>Bacillati</taxon>
        <taxon>Actinomycetota</taxon>
        <taxon>Actinomycetes</taxon>
        <taxon>Kitasatosporales</taxon>
        <taxon>Streptomycetaceae</taxon>
        <taxon>Streptomyces</taxon>
    </lineage>
</organism>
<accession>D6A8D5</accession>
<dbReference type="AlphaFoldDB" id="D6A8D5"/>
<dbReference type="Proteomes" id="UP000003824">
    <property type="component" value="Unassembled WGS sequence"/>
</dbReference>
<proteinExistence type="predicted"/>
<protein>
    <submittedName>
        <fullName evidence="1">Predicted protein</fullName>
    </submittedName>
</protein>
<dbReference type="eggNOG" id="ENOG5031Z41">
    <property type="taxonomic scope" value="Bacteria"/>
</dbReference>